<organism evidence="1 2">
    <name type="scientific">Amphibiibacter pelophylacis</name>
    <dbReference type="NCBI Taxonomy" id="1799477"/>
    <lineage>
        <taxon>Bacteria</taxon>
        <taxon>Pseudomonadati</taxon>
        <taxon>Pseudomonadota</taxon>
        <taxon>Betaproteobacteria</taxon>
        <taxon>Burkholderiales</taxon>
        <taxon>Sphaerotilaceae</taxon>
        <taxon>Amphibiibacter</taxon>
    </lineage>
</organism>
<name>A0ACC6P0P2_9BURK</name>
<comment type="caution">
    <text evidence="1">The sequence shown here is derived from an EMBL/GenBank/DDBJ whole genome shotgun (WGS) entry which is preliminary data.</text>
</comment>
<accession>A0ACC6P0P2</accession>
<evidence type="ECO:0000313" key="1">
    <source>
        <dbReference type="EMBL" id="MEJ7137806.1"/>
    </source>
</evidence>
<keyword evidence="2" id="KW-1185">Reference proteome</keyword>
<reference evidence="1" key="1">
    <citation type="submission" date="2023-10" db="EMBL/GenBank/DDBJ databases">
        <title>Amphibacter perezi, gen. nov., sp. nov. a novel taxa of the family Comamonadaceae, class Betaproteobacteria isolated from the skin microbiota of Pelophylax perezi from different populations.</title>
        <authorList>
            <person name="Costa S."/>
            <person name="Proenca D.N."/>
            <person name="Lopes I."/>
            <person name="Morais P.V."/>
        </authorList>
    </citation>
    <scope>NUCLEOTIDE SEQUENCE</scope>
    <source>
        <strain evidence="1">SL12-8</strain>
    </source>
</reference>
<gene>
    <name evidence="1" type="ORF">RV045_05080</name>
</gene>
<proteinExistence type="predicted"/>
<sequence length="93" mass="9964">MSYFAGSATVTFAGILWDTLDQSIGSVESIHEFAQYDQSAGTIGIPFEMILFGASTNLKIQDEVMTAASFFILATGILLFLSKPDSTENKGST</sequence>
<evidence type="ECO:0000313" key="2">
    <source>
        <dbReference type="Proteomes" id="UP001364695"/>
    </source>
</evidence>
<dbReference type="EMBL" id="JAWDIE010000006">
    <property type="protein sequence ID" value="MEJ7137806.1"/>
    <property type="molecule type" value="Genomic_DNA"/>
</dbReference>
<protein>
    <submittedName>
        <fullName evidence="1">Uncharacterized protein</fullName>
    </submittedName>
</protein>
<dbReference type="Proteomes" id="UP001364695">
    <property type="component" value="Unassembled WGS sequence"/>
</dbReference>